<keyword evidence="2" id="KW-1185">Reference proteome</keyword>
<accession>A0ABQ8JEW7</accession>
<organism evidence="1 2">
    <name type="scientific">Dermatophagoides pteronyssinus</name>
    <name type="common">European house dust mite</name>
    <dbReference type="NCBI Taxonomy" id="6956"/>
    <lineage>
        <taxon>Eukaryota</taxon>
        <taxon>Metazoa</taxon>
        <taxon>Ecdysozoa</taxon>
        <taxon>Arthropoda</taxon>
        <taxon>Chelicerata</taxon>
        <taxon>Arachnida</taxon>
        <taxon>Acari</taxon>
        <taxon>Acariformes</taxon>
        <taxon>Sarcoptiformes</taxon>
        <taxon>Astigmata</taxon>
        <taxon>Psoroptidia</taxon>
        <taxon>Analgoidea</taxon>
        <taxon>Pyroglyphidae</taxon>
        <taxon>Dermatophagoidinae</taxon>
        <taxon>Dermatophagoides</taxon>
    </lineage>
</organism>
<reference evidence="1 2" key="2">
    <citation type="journal article" date="2022" name="Mol. Biol. Evol.">
        <title>Comparative Genomics Reveals Insights into the Divergent Evolution of Astigmatic Mites and Household Pest Adaptations.</title>
        <authorList>
            <person name="Xiong Q."/>
            <person name="Wan A.T."/>
            <person name="Liu X."/>
            <person name="Fung C.S."/>
            <person name="Xiao X."/>
            <person name="Malainual N."/>
            <person name="Hou J."/>
            <person name="Wang L."/>
            <person name="Wang M."/>
            <person name="Yang K.Y."/>
            <person name="Cui Y."/>
            <person name="Leung E.L."/>
            <person name="Nong W."/>
            <person name="Shin S.K."/>
            <person name="Au S.W."/>
            <person name="Jeong K.Y."/>
            <person name="Chew F.T."/>
            <person name="Hui J.H."/>
            <person name="Leung T.F."/>
            <person name="Tungtrongchitr A."/>
            <person name="Zhong N."/>
            <person name="Liu Z."/>
            <person name="Tsui S.K."/>
        </authorList>
    </citation>
    <scope>NUCLEOTIDE SEQUENCE [LARGE SCALE GENOMIC DNA]</scope>
    <source>
        <strain evidence="1">Derp</strain>
    </source>
</reference>
<protein>
    <submittedName>
        <fullName evidence="1">Uncharacterized protein</fullName>
    </submittedName>
</protein>
<evidence type="ECO:0000313" key="1">
    <source>
        <dbReference type="EMBL" id="KAH9421145.1"/>
    </source>
</evidence>
<comment type="caution">
    <text evidence="1">The sequence shown here is derived from an EMBL/GenBank/DDBJ whole genome shotgun (WGS) entry which is preliminary data.</text>
</comment>
<gene>
    <name evidence="1" type="ORF">DERP_010085</name>
</gene>
<reference evidence="1 2" key="1">
    <citation type="journal article" date="2018" name="J. Allergy Clin. Immunol.">
        <title>High-quality assembly of Dermatophagoides pteronyssinus genome and transcriptome reveals a wide range of novel allergens.</title>
        <authorList>
            <person name="Liu X.Y."/>
            <person name="Yang K.Y."/>
            <person name="Wang M.Q."/>
            <person name="Kwok J.S."/>
            <person name="Zeng X."/>
            <person name="Yang Z."/>
            <person name="Xiao X.J."/>
            <person name="Lau C.P."/>
            <person name="Li Y."/>
            <person name="Huang Z.M."/>
            <person name="Ba J.G."/>
            <person name="Yim A.K."/>
            <person name="Ouyang C.Y."/>
            <person name="Ngai S.M."/>
            <person name="Chan T.F."/>
            <person name="Leung E.L."/>
            <person name="Liu L."/>
            <person name="Liu Z.G."/>
            <person name="Tsui S.K."/>
        </authorList>
    </citation>
    <scope>NUCLEOTIDE SEQUENCE [LARGE SCALE GENOMIC DNA]</scope>
    <source>
        <strain evidence="1">Derp</strain>
    </source>
</reference>
<dbReference type="Proteomes" id="UP000887458">
    <property type="component" value="Unassembled WGS sequence"/>
</dbReference>
<evidence type="ECO:0000313" key="2">
    <source>
        <dbReference type="Proteomes" id="UP000887458"/>
    </source>
</evidence>
<proteinExistence type="predicted"/>
<sequence length="72" mass="8276">MSSRITFNDDDEKTIEEPGLYMEFYGGKNYSIIFSMEFNMTGEKNNFIKSVSIIEGLLLDIDDDDDDIGIQH</sequence>
<name>A0ABQ8JEW7_DERPT</name>
<dbReference type="EMBL" id="NJHN03000046">
    <property type="protein sequence ID" value="KAH9421145.1"/>
    <property type="molecule type" value="Genomic_DNA"/>
</dbReference>